<evidence type="ECO:0000313" key="18">
    <source>
        <dbReference type="EMBL" id="MBO8468839.1"/>
    </source>
</evidence>
<dbReference type="EC" id="2.7.8.5" evidence="4 15"/>
<keyword evidence="10" id="KW-0443">Lipid metabolism</keyword>
<keyword evidence="12" id="KW-0594">Phospholipid biosynthesis</keyword>
<keyword evidence="11 17" id="KW-0472">Membrane</keyword>
<comment type="pathway">
    <text evidence="2">Phospholipid metabolism; phosphatidylglycerol biosynthesis; phosphatidylglycerol from CDP-diacylglycerol: step 1/2.</text>
</comment>
<keyword evidence="8 17" id="KW-0812">Transmembrane</keyword>
<evidence type="ECO:0000256" key="13">
    <source>
        <dbReference type="ARBA" id="ARBA00023264"/>
    </source>
</evidence>
<sequence>MNLPNKLTVLRLIMVPVFFLSYCISLLGSETAIVVSAVMMFITYAIAELSDLLDGKIARKYNLVTDLGKVMDPFADTLSHLTFFVCFMSRGIMPAWAFIIIMWREFSILFLRMLMMRAGKAMPANIWGKSKTVFYALTSILSIVYIVVSAFVAPGEWNGTCETVLYVFFALAALASLMSFITYLSAVFKSKALSGMTR</sequence>
<evidence type="ECO:0000256" key="10">
    <source>
        <dbReference type="ARBA" id="ARBA00023098"/>
    </source>
</evidence>
<dbReference type="InterPro" id="IPR000462">
    <property type="entry name" value="CDP-OH_P_trans"/>
</dbReference>
<dbReference type="InterPro" id="IPR048254">
    <property type="entry name" value="CDP_ALCOHOL_P_TRANSF_CS"/>
</dbReference>
<dbReference type="InterPro" id="IPR004570">
    <property type="entry name" value="Phosphatidylglycerol_P_synth"/>
</dbReference>
<comment type="caution">
    <text evidence="18">The sequence shown here is derived from an EMBL/GenBank/DDBJ whole genome shotgun (WGS) entry which is preliminary data.</text>
</comment>
<dbReference type="PROSITE" id="PS00379">
    <property type="entry name" value="CDP_ALCOHOL_P_TRANSF"/>
    <property type="match status" value="1"/>
</dbReference>
<proteinExistence type="inferred from homology"/>
<dbReference type="Gene3D" id="1.20.120.1760">
    <property type="match status" value="1"/>
</dbReference>
<feature type="transmembrane region" description="Helical" evidence="17">
    <location>
        <begin position="12"/>
        <end position="45"/>
    </location>
</feature>
<evidence type="ECO:0000256" key="2">
    <source>
        <dbReference type="ARBA" id="ARBA00005042"/>
    </source>
</evidence>
<dbReference type="Proteomes" id="UP000810292">
    <property type="component" value="Unassembled WGS sequence"/>
</dbReference>
<keyword evidence="13" id="KW-1208">Phospholipid metabolism</keyword>
<keyword evidence="7 16" id="KW-0808">Transferase</keyword>
<dbReference type="GO" id="GO:0008444">
    <property type="term" value="F:CDP-diacylglycerol-glycerol-3-phosphate 3-phosphatidyltransferase activity"/>
    <property type="evidence" value="ECO:0007669"/>
    <property type="project" value="UniProtKB-UniRule"/>
</dbReference>
<evidence type="ECO:0000256" key="12">
    <source>
        <dbReference type="ARBA" id="ARBA00023209"/>
    </source>
</evidence>
<evidence type="ECO:0000256" key="11">
    <source>
        <dbReference type="ARBA" id="ARBA00023136"/>
    </source>
</evidence>
<organism evidence="18 19">
    <name type="scientific">Candidatus Ornithospirochaeta stercoravium</name>
    <dbReference type="NCBI Taxonomy" id="2840897"/>
    <lineage>
        <taxon>Bacteria</taxon>
        <taxon>Pseudomonadati</taxon>
        <taxon>Spirochaetota</taxon>
        <taxon>Spirochaetia</taxon>
        <taxon>Spirochaetales</taxon>
        <taxon>Spirochaetaceae</taxon>
        <taxon>Spirochaetaceae incertae sedis</taxon>
        <taxon>Candidatus Ornithospirochaeta</taxon>
    </lineage>
</organism>
<feature type="transmembrane region" description="Helical" evidence="17">
    <location>
        <begin position="91"/>
        <end position="111"/>
    </location>
</feature>
<evidence type="ECO:0000256" key="17">
    <source>
        <dbReference type="SAM" id="Phobius"/>
    </source>
</evidence>
<comment type="similarity">
    <text evidence="3 16">Belongs to the CDP-alcohol phosphatidyltransferase class-I family.</text>
</comment>
<dbReference type="NCBIfam" id="TIGR00560">
    <property type="entry name" value="pgsA"/>
    <property type="match status" value="1"/>
</dbReference>
<dbReference type="Pfam" id="PF01066">
    <property type="entry name" value="CDP-OH_P_transf"/>
    <property type="match status" value="1"/>
</dbReference>
<reference evidence="18" key="2">
    <citation type="journal article" date="2021" name="PeerJ">
        <title>Extensive microbial diversity within the chicken gut microbiome revealed by metagenomics and culture.</title>
        <authorList>
            <person name="Gilroy R."/>
            <person name="Ravi A."/>
            <person name="Getino M."/>
            <person name="Pursley I."/>
            <person name="Horton D.L."/>
            <person name="Alikhan N.F."/>
            <person name="Baker D."/>
            <person name="Gharbi K."/>
            <person name="Hall N."/>
            <person name="Watson M."/>
            <person name="Adriaenssens E.M."/>
            <person name="Foster-Nyarko E."/>
            <person name="Jarju S."/>
            <person name="Secka A."/>
            <person name="Antonio M."/>
            <person name="Oren A."/>
            <person name="Chaudhuri R.R."/>
            <person name="La Ragione R."/>
            <person name="Hildebrand F."/>
            <person name="Pallen M.J."/>
        </authorList>
    </citation>
    <scope>NUCLEOTIDE SEQUENCE</scope>
    <source>
        <strain evidence="18">14700</strain>
    </source>
</reference>
<evidence type="ECO:0000256" key="9">
    <source>
        <dbReference type="ARBA" id="ARBA00022989"/>
    </source>
</evidence>
<gene>
    <name evidence="18" type="primary">pgsA</name>
    <name evidence="18" type="ORF">IAA72_03530</name>
</gene>
<protein>
    <recommendedName>
        <fullName evidence="5 15">CDP-diacylglycerol--glycerol-3-phosphate 3-phosphatidyltransferase</fullName>
        <ecNumber evidence="4 15">2.7.8.5</ecNumber>
    </recommendedName>
</protein>
<feature type="transmembrane region" description="Helical" evidence="17">
    <location>
        <begin position="165"/>
        <end position="188"/>
    </location>
</feature>
<reference evidence="18" key="1">
    <citation type="submission" date="2020-10" db="EMBL/GenBank/DDBJ databases">
        <authorList>
            <person name="Gilroy R."/>
        </authorList>
    </citation>
    <scope>NUCLEOTIDE SEQUENCE</scope>
    <source>
        <strain evidence="18">14700</strain>
    </source>
</reference>
<dbReference type="AlphaFoldDB" id="A0A9D9IA59"/>
<dbReference type="PANTHER" id="PTHR14269:SF62">
    <property type="entry name" value="CDP-DIACYLGLYCEROL--GLYCEROL-3-PHOSPHATE 3-PHOSPHATIDYLTRANSFERASE 1, CHLOROPLASTIC"/>
    <property type="match status" value="1"/>
</dbReference>
<accession>A0A9D9IA59</accession>
<evidence type="ECO:0000256" key="1">
    <source>
        <dbReference type="ARBA" id="ARBA00004141"/>
    </source>
</evidence>
<dbReference type="PANTHER" id="PTHR14269">
    <property type="entry name" value="CDP-DIACYLGLYCEROL--GLYCEROL-3-PHOSPHATE 3-PHOSPHATIDYLTRANSFERASE-RELATED"/>
    <property type="match status" value="1"/>
</dbReference>
<evidence type="ECO:0000256" key="5">
    <source>
        <dbReference type="ARBA" id="ARBA00014944"/>
    </source>
</evidence>
<name>A0A9D9IA59_9SPIO</name>
<keyword evidence="9 17" id="KW-1133">Transmembrane helix</keyword>
<evidence type="ECO:0000256" key="6">
    <source>
        <dbReference type="ARBA" id="ARBA00022516"/>
    </source>
</evidence>
<evidence type="ECO:0000256" key="14">
    <source>
        <dbReference type="ARBA" id="ARBA00048586"/>
    </source>
</evidence>
<feature type="transmembrane region" description="Helical" evidence="17">
    <location>
        <begin position="132"/>
        <end position="153"/>
    </location>
</feature>
<evidence type="ECO:0000256" key="8">
    <source>
        <dbReference type="ARBA" id="ARBA00022692"/>
    </source>
</evidence>
<dbReference type="InterPro" id="IPR050324">
    <property type="entry name" value="CDP-alcohol_PTase-I"/>
</dbReference>
<dbReference type="InterPro" id="IPR043130">
    <property type="entry name" value="CDP-OH_PTrfase_TM_dom"/>
</dbReference>
<dbReference type="PIRSF" id="PIRSF000847">
    <property type="entry name" value="Phos_ph_gly_syn"/>
    <property type="match status" value="1"/>
</dbReference>
<evidence type="ECO:0000256" key="15">
    <source>
        <dbReference type="NCBIfam" id="TIGR00560"/>
    </source>
</evidence>
<evidence type="ECO:0000256" key="4">
    <source>
        <dbReference type="ARBA" id="ARBA00013170"/>
    </source>
</evidence>
<comment type="subcellular location">
    <subcellularLocation>
        <location evidence="1">Membrane</location>
        <topology evidence="1">Multi-pass membrane protein</topology>
    </subcellularLocation>
</comment>
<dbReference type="EMBL" id="JADIMF010000056">
    <property type="protein sequence ID" value="MBO8468839.1"/>
    <property type="molecule type" value="Genomic_DNA"/>
</dbReference>
<evidence type="ECO:0000256" key="7">
    <source>
        <dbReference type="ARBA" id="ARBA00022679"/>
    </source>
</evidence>
<evidence type="ECO:0000313" key="19">
    <source>
        <dbReference type="Proteomes" id="UP000810292"/>
    </source>
</evidence>
<keyword evidence="6" id="KW-0444">Lipid biosynthesis</keyword>
<evidence type="ECO:0000256" key="3">
    <source>
        <dbReference type="ARBA" id="ARBA00010441"/>
    </source>
</evidence>
<dbReference type="GO" id="GO:0016020">
    <property type="term" value="C:membrane"/>
    <property type="evidence" value="ECO:0007669"/>
    <property type="project" value="UniProtKB-SubCell"/>
</dbReference>
<dbReference type="GO" id="GO:0046474">
    <property type="term" value="P:glycerophospholipid biosynthetic process"/>
    <property type="evidence" value="ECO:0007669"/>
    <property type="project" value="TreeGrafter"/>
</dbReference>
<comment type="catalytic activity">
    <reaction evidence="14">
        <text>a CDP-1,2-diacyl-sn-glycerol + sn-glycerol 3-phosphate = a 1,2-diacyl-sn-glycero-3-phospho-(1'-sn-glycero-3'-phosphate) + CMP + H(+)</text>
        <dbReference type="Rhea" id="RHEA:12593"/>
        <dbReference type="ChEBI" id="CHEBI:15378"/>
        <dbReference type="ChEBI" id="CHEBI:57597"/>
        <dbReference type="ChEBI" id="CHEBI:58332"/>
        <dbReference type="ChEBI" id="CHEBI:60110"/>
        <dbReference type="ChEBI" id="CHEBI:60377"/>
        <dbReference type="EC" id="2.7.8.5"/>
    </reaction>
</comment>
<evidence type="ECO:0000256" key="16">
    <source>
        <dbReference type="RuleBase" id="RU003750"/>
    </source>
</evidence>